<accession>A0ACB8S248</accession>
<gene>
    <name evidence="1" type="ORF">FA95DRAFT_1676753</name>
</gene>
<reference evidence="1" key="1">
    <citation type="submission" date="2021-02" db="EMBL/GenBank/DDBJ databases">
        <authorList>
            <consortium name="DOE Joint Genome Institute"/>
            <person name="Ahrendt S."/>
            <person name="Looney B.P."/>
            <person name="Miyauchi S."/>
            <person name="Morin E."/>
            <person name="Drula E."/>
            <person name="Courty P.E."/>
            <person name="Chicoki N."/>
            <person name="Fauchery L."/>
            <person name="Kohler A."/>
            <person name="Kuo A."/>
            <person name="Labutti K."/>
            <person name="Pangilinan J."/>
            <person name="Lipzen A."/>
            <person name="Riley R."/>
            <person name="Andreopoulos W."/>
            <person name="He G."/>
            <person name="Johnson J."/>
            <person name="Barry K.W."/>
            <person name="Grigoriev I.V."/>
            <person name="Nagy L."/>
            <person name="Hibbett D."/>
            <person name="Henrissat B."/>
            <person name="Matheny P.B."/>
            <person name="Labbe J."/>
            <person name="Martin F."/>
        </authorList>
    </citation>
    <scope>NUCLEOTIDE SEQUENCE</scope>
    <source>
        <strain evidence="1">FP105234-sp</strain>
    </source>
</reference>
<dbReference type="Proteomes" id="UP000814033">
    <property type="component" value="Unassembled WGS sequence"/>
</dbReference>
<sequence>MAIDLHIRIQSDARTSRWSAIRLPLLARKRRCLDKSSPIARLPVELLSEILSYLPLFAPAELDAQAPENISSGLAIAHVCRRWRAIVHATRRLWTVIPLRHPDLATLALRLSHPAPVELHVDLSLVLRSPQYLETVCNALQHVPRTQVLSMGFHSQRYEQDPEDPGNIVTQLIDILRMRPAPLLQAFSFSDTANCENPLPVDLFNRAPVPNLRSLKLINGVVARGSNLFQAPLTELELQNCATYWVDEKEQVMHFGDTSDHLHILKGLATLQSLAIRGLWNDKRNPVDHAQLEARSIGLPMLERLELQDGIDTVSSFLTYLCIAPKANLDITIDDNSRTITEHASLDFSRLANPLAAHFRRAVAAELFYDEVRVTMSHGSEADVVSYEGRNPHELPAVDRSTAHPEEDASLPPYMRFSLRTHAPPQRLLSILPMFHATRNLSVVEQEPQAHPMSLAHFLGEWEDITDTMGNVEAIHASGRAGLGLVGALITRGMSIFPRLRLIELERVGFATTAKERARELQVVTMLGDWLSAKLRVGSPVALRLCDCDLTEEMVEMLSHDVGGLEATLVWDRNQTD</sequence>
<evidence type="ECO:0000313" key="2">
    <source>
        <dbReference type="Proteomes" id="UP000814033"/>
    </source>
</evidence>
<evidence type="ECO:0000313" key="1">
    <source>
        <dbReference type="EMBL" id="KAI0050369.1"/>
    </source>
</evidence>
<organism evidence="1 2">
    <name type="scientific">Auriscalpium vulgare</name>
    <dbReference type="NCBI Taxonomy" id="40419"/>
    <lineage>
        <taxon>Eukaryota</taxon>
        <taxon>Fungi</taxon>
        <taxon>Dikarya</taxon>
        <taxon>Basidiomycota</taxon>
        <taxon>Agaricomycotina</taxon>
        <taxon>Agaricomycetes</taxon>
        <taxon>Russulales</taxon>
        <taxon>Auriscalpiaceae</taxon>
        <taxon>Auriscalpium</taxon>
    </lineage>
</organism>
<dbReference type="EMBL" id="MU275862">
    <property type="protein sequence ID" value="KAI0050369.1"/>
    <property type="molecule type" value="Genomic_DNA"/>
</dbReference>
<protein>
    <submittedName>
        <fullName evidence="1">Uncharacterized protein</fullName>
    </submittedName>
</protein>
<comment type="caution">
    <text evidence="1">The sequence shown here is derived from an EMBL/GenBank/DDBJ whole genome shotgun (WGS) entry which is preliminary data.</text>
</comment>
<keyword evidence="2" id="KW-1185">Reference proteome</keyword>
<proteinExistence type="predicted"/>
<reference evidence="1" key="2">
    <citation type="journal article" date="2022" name="New Phytol.">
        <title>Evolutionary transition to the ectomycorrhizal habit in the genomes of a hyperdiverse lineage of mushroom-forming fungi.</title>
        <authorList>
            <person name="Looney B."/>
            <person name="Miyauchi S."/>
            <person name="Morin E."/>
            <person name="Drula E."/>
            <person name="Courty P.E."/>
            <person name="Kohler A."/>
            <person name="Kuo A."/>
            <person name="LaButti K."/>
            <person name="Pangilinan J."/>
            <person name="Lipzen A."/>
            <person name="Riley R."/>
            <person name="Andreopoulos W."/>
            <person name="He G."/>
            <person name="Johnson J."/>
            <person name="Nolan M."/>
            <person name="Tritt A."/>
            <person name="Barry K.W."/>
            <person name="Grigoriev I.V."/>
            <person name="Nagy L.G."/>
            <person name="Hibbett D."/>
            <person name="Henrissat B."/>
            <person name="Matheny P.B."/>
            <person name="Labbe J."/>
            <person name="Martin F.M."/>
        </authorList>
    </citation>
    <scope>NUCLEOTIDE SEQUENCE</scope>
    <source>
        <strain evidence="1">FP105234-sp</strain>
    </source>
</reference>
<name>A0ACB8S248_9AGAM</name>